<dbReference type="Pfam" id="PF13635">
    <property type="entry name" value="DUF4143"/>
    <property type="match status" value="1"/>
</dbReference>
<gene>
    <name evidence="3" type="ORF">FRC53_00680</name>
</gene>
<dbReference type="PANTHER" id="PTHR33295:SF8">
    <property type="entry name" value="AAA+ ATPASE DOMAIN-CONTAINING PROTEIN"/>
    <property type="match status" value="1"/>
</dbReference>
<accession>A0A6L5GNV2</accession>
<protein>
    <submittedName>
        <fullName evidence="3">ATP-binding protein</fullName>
    </submittedName>
</protein>
<comment type="caution">
    <text evidence="3">The sequence shown here is derived from an EMBL/GenBank/DDBJ whole genome shotgun (WGS) entry which is preliminary data.</text>
</comment>
<keyword evidence="3" id="KW-0067">ATP-binding</keyword>
<evidence type="ECO:0000313" key="3">
    <source>
        <dbReference type="EMBL" id="MQM71959.1"/>
    </source>
</evidence>
<sequence>MNHEAIKQVIYEQHAIIRSAVINERAYTFEPNANYILTGLRRSGKSTLLFSIVQKLIADGADWNQIVYVNFEDERLVEFELADFSDLVEVSSELSDKTPYFFLDEVQCVDGWERFARRMADAKEHVYITGSNSKMLSSEMEARLGGRYLSKVIMPYNFKEYLTARQIPYNDEALYTSKGIGRLKKASEELMHDGGFPESLDFIDKRVYVENVYQKVLLGDIALRNDIRKVTGLRILMKKIAETICSEISYSKLYRVVNGIGVKISKDSIISYIEYAKQAYLLFSLENYFAKFTERESTPKYYFEDNGLLNLFLINKDTALLENIVAAALKRSCREEFYYLKSEKTSIDIDFYVPEEATAIQVAYSILDTAAYDREVNNLLKLADSFPEAKRLCIVTLDEEKMIQHHGVKIEVIPLYRFLLER</sequence>
<reference evidence="3" key="1">
    <citation type="journal article" date="2020" name="Appl. Environ. Microbiol.">
        <title>Medium-Chain Fatty Acid Synthesis by 'Candidatus Weimeria bifida' gen. nov., sp. nov., and 'Candidatus Pseudoramibacter fermentans' sp. nov.</title>
        <authorList>
            <person name="Scarborough M.J."/>
            <person name="Myers K.S."/>
            <person name="Donohue T.J."/>
            <person name="Noguera D.R."/>
        </authorList>
    </citation>
    <scope>NUCLEOTIDE SEQUENCE</scope>
    <source>
        <strain evidence="3">EUB1.1</strain>
    </source>
</reference>
<evidence type="ECO:0000259" key="2">
    <source>
        <dbReference type="Pfam" id="PF13635"/>
    </source>
</evidence>
<dbReference type="InterPro" id="IPR041682">
    <property type="entry name" value="AAA_14"/>
</dbReference>
<feature type="domain" description="DUF4143" evidence="2">
    <location>
        <begin position="220"/>
        <end position="362"/>
    </location>
</feature>
<dbReference type="InterPro" id="IPR025420">
    <property type="entry name" value="DUF4143"/>
</dbReference>
<dbReference type="GO" id="GO:0005524">
    <property type="term" value="F:ATP binding"/>
    <property type="evidence" value="ECO:0007669"/>
    <property type="project" value="UniProtKB-KW"/>
</dbReference>
<dbReference type="InterPro" id="IPR027417">
    <property type="entry name" value="P-loop_NTPase"/>
</dbReference>
<organism evidence="3 4">
    <name type="scientific">Candidatus Pseudoramibacter fermentans</name>
    <dbReference type="NCBI Taxonomy" id="2594427"/>
    <lineage>
        <taxon>Bacteria</taxon>
        <taxon>Bacillati</taxon>
        <taxon>Bacillota</taxon>
        <taxon>Clostridia</taxon>
        <taxon>Eubacteriales</taxon>
        <taxon>Eubacteriaceae</taxon>
        <taxon>Pseudoramibacter</taxon>
    </lineage>
</organism>
<dbReference type="Pfam" id="PF13173">
    <property type="entry name" value="AAA_14"/>
    <property type="match status" value="1"/>
</dbReference>
<feature type="domain" description="AAA" evidence="1">
    <location>
        <begin position="35"/>
        <end position="162"/>
    </location>
</feature>
<dbReference type="SUPFAM" id="SSF52540">
    <property type="entry name" value="P-loop containing nucleoside triphosphate hydrolases"/>
    <property type="match status" value="1"/>
</dbReference>
<dbReference type="EMBL" id="VOGB01000003">
    <property type="protein sequence ID" value="MQM71959.1"/>
    <property type="molecule type" value="Genomic_DNA"/>
</dbReference>
<evidence type="ECO:0000259" key="1">
    <source>
        <dbReference type="Pfam" id="PF13173"/>
    </source>
</evidence>
<dbReference type="AlphaFoldDB" id="A0A6L5GNV2"/>
<dbReference type="PANTHER" id="PTHR33295">
    <property type="entry name" value="ATPASE"/>
    <property type="match status" value="1"/>
</dbReference>
<proteinExistence type="predicted"/>
<evidence type="ECO:0000313" key="4">
    <source>
        <dbReference type="Proteomes" id="UP000473648"/>
    </source>
</evidence>
<name>A0A6L5GNV2_9FIRM</name>
<keyword evidence="4" id="KW-1185">Reference proteome</keyword>
<dbReference type="Proteomes" id="UP000473648">
    <property type="component" value="Unassembled WGS sequence"/>
</dbReference>
<keyword evidence="3" id="KW-0547">Nucleotide-binding</keyword>